<feature type="domain" description="Ketosynthase family 3 (KS3)" evidence="8">
    <location>
        <begin position="1010"/>
        <end position="1436"/>
    </location>
</feature>
<dbReference type="Proteomes" id="UP001187346">
    <property type="component" value="Unassembled WGS sequence"/>
</dbReference>
<keyword evidence="4" id="KW-0045">Antibiotic biosynthesis</keyword>
<dbReference type="InterPro" id="IPR036736">
    <property type="entry name" value="ACP-like_sf"/>
</dbReference>
<keyword evidence="3" id="KW-0808">Transferase</keyword>
<dbReference type="InterPro" id="IPR050091">
    <property type="entry name" value="PKS_NRPS_Biosynth_Enz"/>
</dbReference>
<accession>A0ABU4FTE0</accession>
<keyword evidence="1" id="KW-0596">Phosphopantetheine</keyword>
<comment type="caution">
    <text evidence="9">The sequence shown here is derived from an EMBL/GenBank/DDBJ whole genome shotgun (WGS) entry which is preliminary data.</text>
</comment>
<evidence type="ECO:0000313" key="10">
    <source>
        <dbReference type="Proteomes" id="UP001187346"/>
    </source>
</evidence>
<feature type="non-terminal residue" evidence="9">
    <location>
        <position position="1553"/>
    </location>
</feature>
<sequence length="1553" mass="161780">MTESLTGSGPEIAVVGISCRLPGASTPEELWELLLDGRHAIGKASDRNRTAGPDGTDWPGGFIDDIDGFDAAFFGVSPNEAAAMDPQQRLMLELCWEALEDAGIVPADLAGSRAGVFAASIAGDYATLMARSQGDISRYTLTGLNRGIIANRVSYTLGLRGPSLTVDSAQSSSLVSVHLAAESIRRGETDLALAGGVNLMLDPGTTAMTEQFNALSPDGRCYTFDARANGFVRGEGGAVVVLKAADRARADGDRVYGLVLGSAVNNDGLTDGLTVPSEQAQRDVIRLAVQAAGVRPDDIQYVELHGTGTKVGDPIEAAALGAALGTGRPASEPLHVGSLKTNIGHLEGASGIAGLLKVLLSIERRQVPASLNFQTPHPAIPLAELGLSVRTEQGPWPDEKRQLVAGVSSFGMGGTNCHLVVAEPPAVEPSTPAAIPTDHIAAHAWPLSARTAPALRAQAGRLRAHVESRPGVPTAETGLSLATTRQPFEQRAVVLGTGHTEFRSGLKALEAGDPAANVVEGTARAVGGTVFVFPGQGSQWPDMARELLDTSPVFAQHLTDCAQALGEYQDWSVMDVVRGLPGAPSLDQGHVVQPALFAVMVSLARLWQAQGVTPAAVIGHSQGEIAAAHIAGALSLSDAAAVVALRGQALKAVAGLGGMVSVAEPVDVVRRRLTGYAGLLGVGAVNGPHSTVVSGDPDALAELLAACRADGVRVREVPIDYASHSPQVDVIEDDLLRLLGSIRFRRSDLAFYSTVTGGLLDTAELTGAYWFRNLRQTVEFESAVRAALADGHRAFVETSPHPGLVGSIGETLRDAEVTESLVTGTLRRGHGSLRQFLTSVGQYHVQGGTLHWNPAPDTAHPHRTALPTYAFQRERYWFSTPDSADDRPATPAGTVLPRPAAPEQPARQPAAEPAARAEDLVNLVQKATAITLGHATPDAVDVTRTFKDLGLDSGAALELRGRLAAATGLELPDTLVFAHPTPDALARHLRTELSGDTATEAPAGEPSASTEPLAIVGMACHYPGDANSPDALWKLVADGRDAIGEFPANRGWDLTALYDPARARSGTSYTRNGGFLYDADEFDPGFFGISPREATAMDPQQRLLLETSWQALEDASIDPTTLRGGQVGVFTGAMSQDYGPRLHEQADGYDGYLLTGNSPSVASGRVAYTLGLQGPAVTVDTACSSSLVAIHLAALALRAGECSLALAGGATVMASPGMFAEFSRQSGLAPDGRCKAFAAAADGTGWAEGAGVVAIERLSDAERHGHRVLAVLRGSAINQDGASNGLTAPNGSAQQRVIGQALAAAGLRPDEVDAVEAHGTGTRLGDPIEAEALLATYGQHRDAERPLWLGSMKSNIGHTQAAAGVAGVIKMVQALRHEVLPPTLHVDSPSAHVNWKSGAVKLLTDPQPWPAGERVRRAGVSSFGISGTNAHVILEEAPAVPYESEQQPEKSSLPAAPVLLSAKDEAALREQAGRLREHLVARPELALPDVAYATATTRAQLDYRAAISATDREGLLAGLSGLAVGEPGSGSAVGRVVSGKTVFVFPGQGAQWV</sequence>
<proteinExistence type="predicted"/>
<dbReference type="InterPro" id="IPR014031">
    <property type="entry name" value="Ketoacyl_synth_C"/>
</dbReference>
<evidence type="ECO:0000313" key="9">
    <source>
        <dbReference type="EMBL" id="MDV7223893.1"/>
    </source>
</evidence>
<evidence type="ECO:0000256" key="6">
    <source>
        <dbReference type="SAM" id="MobiDB-lite"/>
    </source>
</evidence>
<reference evidence="9 10" key="1">
    <citation type="submission" date="2023-10" db="EMBL/GenBank/DDBJ databases">
        <title>Characterization of rhizosphere-enriched actinobacteria from wheat plants lab-grown on chernevaya soil.</title>
        <authorList>
            <person name="Tikhonova E.N."/>
            <person name="Konopkin A."/>
            <person name="Kravchenko I.K."/>
        </authorList>
    </citation>
    <scope>NUCLEOTIDE SEQUENCE [LARGE SCALE GENOMIC DNA]</scope>
    <source>
        <strain evidence="9 10">RR29</strain>
    </source>
</reference>
<dbReference type="EMBL" id="JAWMAJ010000390">
    <property type="protein sequence ID" value="MDV7223893.1"/>
    <property type="molecule type" value="Genomic_DNA"/>
</dbReference>
<dbReference type="PROSITE" id="PS00606">
    <property type="entry name" value="KS3_1"/>
    <property type="match status" value="1"/>
</dbReference>
<dbReference type="CDD" id="cd00833">
    <property type="entry name" value="PKS"/>
    <property type="match status" value="2"/>
</dbReference>
<dbReference type="InterPro" id="IPR016039">
    <property type="entry name" value="Thiolase-like"/>
</dbReference>
<dbReference type="SUPFAM" id="SSF52151">
    <property type="entry name" value="FabD/lysophospholipase-like"/>
    <property type="match status" value="1"/>
</dbReference>
<evidence type="ECO:0000256" key="5">
    <source>
        <dbReference type="ARBA" id="ARBA00023315"/>
    </source>
</evidence>
<protein>
    <submittedName>
        <fullName evidence="9">Type I polyketide synthase</fullName>
    </submittedName>
</protein>
<feature type="region of interest" description="Disordered" evidence="6">
    <location>
        <begin position="880"/>
        <end position="915"/>
    </location>
</feature>
<dbReference type="InterPro" id="IPR016035">
    <property type="entry name" value="Acyl_Trfase/lysoPLipase"/>
</dbReference>
<dbReference type="PANTHER" id="PTHR43775">
    <property type="entry name" value="FATTY ACID SYNTHASE"/>
    <property type="match status" value="1"/>
</dbReference>
<feature type="compositionally biased region" description="Low complexity" evidence="6">
    <location>
        <begin position="897"/>
        <end position="914"/>
    </location>
</feature>
<dbReference type="SUPFAM" id="SSF47336">
    <property type="entry name" value="ACP-like"/>
    <property type="match status" value="1"/>
</dbReference>
<keyword evidence="2" id="KW-0597">Phosphoprotein</keyword>
<dbReference type="Gene3D" id="3.40.47.10">
    <property type="match status" value="2"/>
</dbReference>
<dbReference type="PANTHER" id="PTHR43775:SF37">
    <property type="entry name" value="SI:DKEY-61P9.11"/>
    <property type="match status" value="1"/>
</dbReference>
<dbReference type="Pfam" id="PF16197">
    <property type="entry name" value="KAsynt_C_assoc"/>
    <property type="match status" value="2"/>
</dbReference>
<organism evidence="9 10">
    <name type="scientific">Streptomyces prunicolor</name>
    <dbReference type="NCBI Taxonomy" id="67348"/>
    <lineage>
        <taxon>Bacteria</taxon>
        <taxon>Bacillati</taxon>
        <taxon>Actinomycetota</taxon>
        <taxon>Actinomycetes</taxon>
        <taxon>Kitasatosporales</taxon>
        <taxon>Streptomycetaceae</taxon>
        <taxon>Streptomyces</taxon>
    </lineage>
</organism>
<dbReference type="InterPro" id="IPR009081">
    <property type="entry name" value="PP-bd_ACP"/>
</dbReference>
<keyword evidence="10" id="KW-1185">Reference proteome</keyword>
<dbReference type="SMART" id="SM00827">
    <property type="entry name" value="PKS_AT"/>
    <property type="match status" value="1"/>
</dbReference>
<evidence type="ECO:0000259" key="7">
    <source>
        <dbReference type="PROSITE" id="PS50075"/>
    </source>
</evidence>
<keyword evidence="5" id="KW-0012">Acyltransferase</keyword>
<name>A0ABU4FTE0_9ACTN</name>
<dbReference type="SMART" id="SM01294">
    <property type="entry name" value="PKS_PP_betabranch"/>
    <property type="match status" value="1"/>
</dbReference>
<evidence type="ECO:0000256" key="2">
    <source>
        <dbReference type="ARBA" id="ARBA00022553"/>
    </source>
</evidence>
<dbReference type="InterPro" id="IPR020806">
    <property type="entry name" value="PKS_PP-bd"/>
</dbReference>
<dbReference type="SMART" id="SM00823">
    <property type="entry name" value="PKS_PP"/>
    <property type="match status" value="1"/>
</dbReference>
<dbReference type="Gene3D" id="1.10.1200.10">
    <property type="entry name" value="ACP-like"/>
    <property type="match status" value="1"/>
</dbReference>
<dbReference type="InterPro" id="IPR020841">
    <property type="entry name" value="PKS_Beta-ketoAc_synthase_dom"/>
</dbReference>
<dbReference type="SUPFAM" id="SSF53901">
    <property type="entry name" value="Thiolase-like"/>
    <property type="match status" value="2"/>
</dbReference>
<feature type="domain" description="Ketosynthase family 3 (KS3)" evidence="8">
    <location>
        <begin position="9"/>
        <end position="423"/>
    </location>
</feature>
<dbReference type="InterPro" id="IPR018201">
    <property type="entry name" value="Ketoacyl_synth_AS"/>
</dbReference>
<dbReference type="InterPro" id="IPR016036">
    <property type="entry name" value="Malonyl_transacylase_ACP-bd"/>
</dbReference>
<dbReference type="Gene3D" id="3.30.70.3290">
    <property type="match status" value="2"/>
</dbReference>
<dbReference type="InterPro" id="IPR032821">
    <property type="entry name" value="PKS_assoc"/>
</dbReference>
<dbReference type="SMART" id="SM00825">
    <property type="entry name" value="PKS_KS"/>
    <property type="match status" value="2"/>
</dbReference>
<dbReference type="PROSITE" id="PS52004">
    <property type="entry name" value="KS3_2"/>
    <property type="match status" value="2"/>
</dbReference>
<evidence type="ECO:0000256" key="1">
    <source>
        <dbReference type="ARBA" id="ARBA00022450"/>
    </source>
</evidence>
<dbReference type="Pfam" id="PF00550">
    <property type="entry name" value="PP-binding"/>
    <property type="match status" value="1"/>
</dbReference>
<dbReference type="SUPFAM" id="SSF55048">
    <property type="entry name" value="Probable ACP-binding domain of malonyl-CoA ACP transacylase"/>
    <property type="match status" value="1"/>
</dbReference>
<gene>
    <name evidence="9" type="ORF">R5A26_49060</name>
</gene>
<dbReference type="InterPro" id="IPR014043">
    <property type="entry name" value="Acyl_transferase_dom"/>
</dbReference>
<evidence type="ECO:0000256" key="3">
    <source>
        <dbReference type="ARBA" id="ARBA00022679"/>
    </source>
</evidence>
<evidence type="ECO:0000259" key="8">
    <source>
        <dbReference type="PROSITE" id="PS52004"/>
    </source>
</evidence>
<dbReference type="Pfam" id="PF02801">
    <property type="entry name" value="Ketoacyl-synt_C"/>
    <property type="match status" value="2"/>
</dbReference>
<dbReference type="RefSeq" id="WP_317776164.1">
    <property type="nucleotide sequence ID" value="NZ_JAWMAJ010000390.1"/>
</dbReference>
<dbReference type="Pfam" id="PF00698">
    <property type="entry name" value="Acyl_transf_1"/>
    <property type="match status" value="1"/>
</dbReference>
<dbReference type="InterPro" id="IPR014030">
    <property type="entry name" value="Ketoacyl_synth_N"/>
</dbReference>
<dbReference type="Gene3D" id="3.40.366.10">
    <property type="entry name" value="Malonyl-Coenzyme A Acyl Carrier Protein, domain 2"/>
    <property type="match status" value="1"/>
</dbReference>
<dbReference type="InterPro" id="IPR001227">
    <property type="entry name" value="Ac_transferase_dom_sf"/>
</dbReference>
<dbReference type="Pfam" id="PF00109">
    <property type="entry name" value="ketoacyl-synt"/>
    <property type="match status" value="2"/>
</dbReference>
<evidence type="ECO:0000256" key="4">
    <source>
        <dbReference type="ARBA" id="ARBA00023194"/>
    </source>
</evidence>
<feature type="domain" description="Carrier" evidence="7">
    <location>
        <begin position="918"/>
        <end position="993"/>
    </location>
</feature>
<dbReference type="PROSITE" id="PS50075">
    <property type="entry name" value="CARRIER"/>
    <property type="match status" value="1"/>
</dbReference>